<organism evidence="3 4">
    <name type="scientific">Methylomonas fluvii</name>
    <dbReference type="NCBI Taxonomy" id="1854564"/>
    <lineage>
        <taxon>Bacteria</taxon>
        <taxon>Pseudomonadati</taxon>
        <taxon>Pseudomonadota</taxon>
        <taxon>Gammaproteobacteria</taxon>
        <taxon>Methylococcales</taxon>
        <taxon>Methylococcaceae</taxon>
        <taxon>Methylomonas</taxon>
    </lineage>
</organism>
<evidence type="ECO:0000256" key="1">
    <source>
        <dbReference type="ARBA" id="ARBA00008635"/>
    </source>
</evidence>
<dbReference type="Pfam" id="PF05163">
    <property type="entry name" value="DinB"/>
    <property type="match status" value="1"/>
</dbReference>
<keyword evidence="4" id="KW-1185">Reference proteome</keyword>
<dbReference type="SUPFAM" id="SSF109854">
    <property type="entry name" value="DinB/YfiT-like putative metalloenzymes"/>
    <property type="match status" value="1"/>
</dbReference>
<evidence type="ECO:0000313" key="4">
    <source>
        <dbReference type="Proteomes" id="UP000641152"/>
    </source>
</evidence>
<dbReference type="Gene3D" id="1.20.120.450">
    <property type="entry name" value="dinb family like domain"/>
    <property type="match status" value="1"/>
</dbReference>
<proteinExistence type="inferred from homology"/>
<comment type="similarity">
    <text evidence="1">Belongs to the DinB family.</text>
</comment>
<dbReference type="PANTHER" id="PTHR37302">
    <property type="entry name" value="SLR1116 PROTEIN"/>
    <property type="match status" value="1"/>
</dbReference>
<sequence length="166" mass="19196">MNLLENLQLQERYSEWVNQRLYDVCLTLTDDERKQDRGVFFHSIHGTWNHLLLGDRVWLARLQGQLVPYQRLDLELYADFTELRAAQADCDQALLEWIEGLQADDLQRRIAFRSLSTGQFKELSVAIMLTTLLNHKTHHRGQITALLSQCGCDYGAIDFICAPFVG</sequence>
<dbReference type="PANTHER" id="PTHR37302:SF1">
    <property type="entry name" value="PROTEIN DINB"/>
    <property type="match status" value="1"/>
</dbReference>
<keyword evidence="2" id="KW-0479">Metal-binding</keyword>
<reference evidence="3 4" key="1">
    <citation type="submission" date="2020-09" db="EMBL/GenBank/DDBJ databases">
        <title>Methylomonas albis sp. nov. and Methylomonas fluvii sp. nov.: Two cold-adapted methanotrophs from the River Elbe and an amended description of Methylovulum psychrotolerans strain Eb1.</title>
        <authorList>
            <person name="Bussmann I.K."/>
            <person name="Klings K.-W."/>
            <person name="Warnstedt J."/>
            <person name="Hoppert M."/>
            <person name="Saborowski A."/>
            <person name="Horn F."/>
            <person name="Liebner S."/>
        </authorList>
    </citation>
    <scope>NUCLEOTIDE SEQUENCE [LARGE SCALE GENOMIC DNA]</scope>
    <source>
        <strain evidence="3 4">EbB</strain>
    </source>
</reference>
<evidence type="ECO:0000256" key="2">
    <source>
        <dbReference type="ARBA" id="ARBA00022723"/>
    </source>
</evidence>
<accession>A0ABR9DJA2</accession>
<dbReference type="RefSeq" id="WP_192395734.1">
    <property type="nucleotide sequence ID" value="NZ_CAJHIU010000003.1"/>
</dbReference>
<gene>
    <name evidence="3" type="ORF">EBB_21425</name>
</gene>
<dbReference type="InterPro" id="IPR007837">
    <property type="entry name" value="DinB"/>
</dbReference>
<evidence type="ECO:0000313" key="3">
    <source>
        <dbReference type="EMBL" id="MBD9363010.1"/>
    </source>
</evidence>
<dbReference type="InterPro" id="IPR034660">
    <property type="entry name" value="DinB/YfiT-like"/>
</dbReference>
<comment type="caution">
    <text evidence="3">The sequence shown here is derived from an EMBL/GenBank/DDBJ whole genome shotgun (WGS) entry which is preliminary data.</text>
</comment>
<dbReference type="EMBL" id="JACXST010000003">
    <property type="protein sequence ID" value="MBD9363010.1"/>
    <property type="molecule type" value="Genomic_DNA"/>
</dbReference>
<dbReference type="Proteomes" id="UP000641152">
    <property type="component" value="Unassembled WGS sequence"/>
</dbReference>
<protein>
    <submittedName>
        <fullName evidence="3">DinB family protein</fullName>
    </submittedName>
</protein>
<name>A0ABR9DJA2_9GAMM</name>